<keyword evidence="2" id="KW-0812">Transmembrane</keyword>
<feature type="transmembrane region" description="Helical" evidence="2">
    <location>
        <begin position="62"/>
        <end position="83"/>
    </location>
</feature>
<dbReference type="AlphaFoldDB" id="A0A3E0I029"/>
<organism evidence="3 4">
    <name type="scientific">Kutzneria buriramensis</name>
    <dbReference type="NCBI Taxonomy" id="1045776"/>
    <lineage>
        <taxon>Bacteria</taxon>
        <taxon>Bacillati</taxon>
        <taxon>Actinomycetota</taxon>
        <taxon>Actinomycetes</taxon>
        <taxon>Pseudonocardiales</taxon>
        <taxon>Pseudonocardiaceae</taxon>
        <taxon>Kutzneria</taxon>
    </lineage>
</organism>
<comment type="caution">
    <text evidence="3">The sequence shown here is derived from an EMBL/GenBank/DDBJ whole genome shotgun (WGS) entry which is preliminary data.</text>
</comment>
<feature type="transmembrane region" description="Helical" evidence="2">
    <location>
        <begin position="141"/>
        <end position="171"/>
    </location>
</feature>
<name>A0A3E0I029_9PSEU</name>
<protein>
    <submittedName>
        <fullName evidence="3">Uncharacterized protein DUF2567</fullName>
    </submittedName>
</protein>
<evidence type="ECO:0000313" key="4">
    <source>
        <dbReference type="Proteomes" id="UP000256269"/>
    </source>
</evidence>
<reference evidence="3 4" key="1">
    <citation type="submission" date="2018-08" db="EMBL/GenBank/DDBJ databases">
        <title>Genomic Encyclopedia of Archaeal and Bacterial Type Strains, Phase II (KMG-II): from individual species to whole genera.</title>
        <authorList>
            <person name="Goeker M."/>
        </authorList>
    </citation>
    <scope>NUCLEOTIDE SEQUENCE [LARGE SCALE GENOMIC DNA]</scope>
    <source>
        <strain evidence="3 4">DSM 45791</strain>
    </source>
</reference>
<accession>A0A3E0I029</accession>
<proteinExistence type="predicted"/>
<dbReference type="RefSeq" id="WP_116174057.1">
    <property type="nucleotide sequence ID" value="NZ_CP144375.1"/>
</dbReference>
<dbReference type="EMBL" id="QUNO01000003">
    <property type="protein sequence ID" value="REH52068.1"/>
    <property type="molecule type" value="Genomic_DNA"/>
</dbReference>
<evidence type="ECO:0000256" key="1">
    <source>
        <dbReference type="SAM" id="MobiDB-lite"/>
    </source>
</evidence>
<dbReference type="OrthoDB" id="4557003at2"/>
<gene>
    <name evidence="3" type="ORF">BCF44_103517</name>
</gene>
<dbReference type="Pfam" id="PF10821">
    <property type="entry name" value="DUF2567"/>
    <property type="match status" value="1"/>
</dbReference>
<evidence type="ECO:0000313" key="3">
    <source>
        <dbReference type="EMBL" id="REH52068.1"/>
    </source>
</evidence>
<keyword evidence="2" id="KW-1133">Transmembrane helix</keyword>
<feature type="transmembrane region" description="Helical" evidence="2">
    <location>
        <begin position="191"/>
        <end position="210"/>
    </location>
</feature>
<feature type="transmembrane region" description="Helical" evidence="2">
    <location>
        <begin position="113"/>
        <end position="134"/>
    </location>
</feature>
<feature type="compositionally biased region" description="Basic and acidic residues" evidence="1">
    <location>
        <begin position="1"/>
        <end position="11"/>
    </location>
</feature>
<keyword evidence="4" id="KW-1185">Reference proteome</keyword>
<keyword evidence="2" id="KW-0472">Membrane</keyword>
<evidence type="ECO:0000256" key="2">
    <source>
        <dbReference type="SAM" id="Phobius"/>
    </source>
</evidence>
<dbReference type="InterPro" id="IPR021213">
    <property type="entry name" value="DUF2567"/>
</dbReference>
<sequence length="221" mass="23584">MSEQAGERAEPMRIPPVTERDPEPGSSAVSSDVRTAPVPSVSDIMAMLPQARPARVVVKRDLLPAVSVLSTVALSGLLLGWLWSILAPPQRVILVDGQQLPLLDESYHRFDDLILFVLLGLGMGLVVGGIVWLLRERRGPVIMIAAVLGSALGAWLAMKVGVSWAGAHYALPGTPANRAVFDQAPILESSWVILAQPLATALAYGTLTAWNGMDDLGRRLG</sequence>
<feature type="region of interest" description="Disordered" evidence="1">
    <location>
        <begin position="1"/>
        <end position="35"/>
    </location>
</feature>
<dbReference type="Proteomes" id="UP000256269">
    <property type="component" value="Unassembled WGS sequence"/>
</dbReference>